<feature type="compositionally biased region" description="Basic and acidic residues" evidence="1">
    <location>
        <begin position="279"/>
        <end position="294"/>
    </location>
</feature>
<protein>
    <submittedName>
        <fullName evidence="3">PepSY-associated TM helix</fullName>
    </submittedName>
</protein>
<evidence type="ECO:0000256" key="2">
    <source>
        <dbReference type="SAM" id="Phobius"/>
    </source>
</evidence>
<sequence>MSITTPPDPSPLAERAQQRKPRQTSSSLFRLVWRWHFFAGVLLSPFILVLSLTGAIYLFAAEIEDWIHRDVLFVDAQPEVTIDYQAVIEAARAAVPGGTVTQVQLHPDPSRATVVSVTPPSEEKPEREGEAKGKRRRPDSTEVSIDPVTLAVLDTRDGRRVSTLFFGLILKIHRQLFIGTTGRVIIELATCWSIILFLTGLFLWWPRRKEKVKGVWVPRWKSQFYVLLRDVHAVAGLYLLPVCLLIASTGLFYTVVWGESFRFVTTSLVALAEGEEPGGDSKRPRNRTKDKPGDIENEVLVPPSYSLRQVAEACRAEYPDSTITITLPKSNDDHYGIATINDYARGTYGAMNSIGFKMNRDDGTVTNTTDLWDNKDYWWHTWVYPLHVGSVLGPYTKVVWLIACLVLAVLPVTGLWMWWKRRPPGRTGFPRRQSLWVVPVWMWGAFGLACLFLPVFAISVVLVYFLDWLGLSAMSLWRRARG</sequence>
<organism evidence="3 4">
    <name type="scientific">Kolteria novifilia</name>
    <dbReference type="NCBI Taxonomy" id="2527975"/>
    <lineage>
        <taxon>Bacteria</taxon>
        <taxon>Pseudomonadati</taxon>
        <taxon>Planctomycetota</taxon>
        <taxon>Planctomycetia</taxon>
        <taxon>Kolteriales</taxon>
        <taxon>Kolteriaceae</taxon>
        <taxon>Kolteria</taxon>
    </lineage>
</organism>
<dbReference type="Pfam" id="PF03929">
    <property type="entry name" value="PepSY_TM"/>
    <property type="match status" value="1"/>
</dbReference>
<feature type="compositionally biased region" description="Pro residues" evidence="1">
    <location>
        <begin position="1"/>
        <end position="10"/>
    </location>
</feature>
<evidence type="ECO:0000313" key="4">
    <source>
        <dbReference type="Proteomes" id="UP000317093"/>
    </source>
</evidence>
<proteinExistence type="predicted"/>
<evidence type="ECO:0000256" key="1">
    <source>
        <dbReference type="SAM" id="MobiDB-lite"/>
    </source>
</evidence>
<dbReference type="Proteomes" id="UP000317093">
    <property type="component" value="Chromosome"/>
</dbReference>
<keyword evidence="2" id="KW-0812">Transmembrane</keyword>
<gene>
    <name evidence="3" type="ORF">Pan216_28330</name>
</gene>
<feature type="transmembrane region" description="Helical" evidence="2">
    <location>
        <begin position="226"/>
        <end position="253"/>
    </location>
</feature>
<keyword evidence="2" id="KW-1133">Transmembrane helix</keyword>
<feature type="transmembrane region" description="Helical" evidence="2">
    <location>
        <begin position="35"/>
        <end position="60"/>
    </location>
</feature>
<keyword evidence="4" id="KW-1185">Reference proteome</keyword>
<accession>A0A518B4S3</accession>
<evidence type="ECO:0000313" key="3">
    <source>
        <dbReference type="EMBL" id="QDU61967.1"/>
    </source>
</evidence>
<dbReference type="RefSeq" id="WP_419193625.1">
    <property type="nucleotide sequence ID" value="NZ_CP036279.1"/>
</dbReference>
<reference evidence="3 4" key="1">
    <citation type="submission" date="2019-02" db="EMBL/GenBank/DDBJ databases">
        <title>Deep-cultivation of Planctomycetes and their phenomic and genomic characterization uncovers novel biology.</title>
        <authorList>
            <person name="Wiegand S."/>
            <person name="Jogler M."/>
            <person name="Boedeker C."/>
            <person name="Pinto D."/>
            <person name="Vollmers J."/>
            <person name="Rivas-Marin E."/>
            <person name="Kohn T."/>
            <person name="Peeters S.H."/>
            <person name="Heuer A."/>
            <person name="Rast P."/>
            <person name="Oberbeckmann S."/>
            <person name="Bunk B."/>
            <person name="Jeske O."/>
            <person name="Meyerdierks A."/>
            <person name="Storesund J.E."/>
            <person name="Kallscheuer N."/>
            <person name="Luecker S."/>
            <person name="Lage O.M."/>
            <person name="Pohl T."/>
            <person name="Merkel B.J."/>
            <person name="Hornburger P."/>
            <person name="Mueller R.-W."/>
            <person name="Bruemmer F."/>
            <person name="Labrenz M."/>
            <person name="Spormann A.M."/>
            <person name="Op den Camp H."/>
            <person name="Overmann J."/>
            <person name="Amann R."/>
            <person name="Jetten M.S.M."/>
            <person name="Mascher T."/>
            <person name="Medema M.H."/>
            <person name="Devos D.P."/>
            <person name="Kaster A.-K."/>
            <person name="Ovreas L."/>
            <person name="Rohde M."/>
            <person name="Galperin M.Y."/>
            <person name="Jogler C."/>
        </authorList>
    </citation>
    <scope>NUCLEOTIDE SEQUENCE [LARGE SCALE GENOMIC DNA]</scope>
    <source>
        <strain evidence="3 4">Pan216</strain>
    </source>
</reference>
<feature type="region of interest" description="Disordered" evidence="1">
    <location>
        <begin position="111"/>
        <end position="141"/>
    </location>
</feature>
<feature type="region of interest" description="Disordered" evidence="1">
    <location>
        <begin position="274"/>
        <end position="294"/>
    </location>
</feature>
<dbReference type="KEGG" id="knv:Pan216_28330"/>
<feature type="transmembrane region" description="Helical" evidence="2">
    <location>
        <begin position="440"/>
        <end position="466"/>
    </location>
</feature>
<dbReference type="InterPro" id="IPR005625">
    <property type="entry name" value="PepSY-ass_TM"/>
</dbReference>
<dbReference type="AlphaFoldDB" id="A0A518B4S3"/>
<feature type="compositionally biased region" description="Basic and acidic residues" evidence="1">
    <location>
        <begin position="121"/>
        <end position="132"/>
    </location>
</feature>
<feature type="transmembrane region" description="Helical" evidence="2">
    <location>
        <begin position="184"/>
        <end position="205"/>
    </location>
</feature>
<dbReference type="PANTHER" id="PTHR34219:SF1">
    <property type="entry name" value="PEPSY DOMAIN-CONTAINING PROTEIN"/>
    <property type="match status" value="1"/>
</dbReference>
<keyword evidence="2" id="KW-0472">Membrane</keyword>
<name>A0A518B4S3_9BACT</name>
<dbReference type="PANTHER" id="PTHR34219">
    <property type="entry name" value="IRON-REGULATED INNER MEMBRANE PROTEIN-RELATED"/>
    <property type="match status" value="1"/>
</dbReference>
<feature type="region of interest" description="Disordered" evidence="1">
    <location>
        <begin position="1"/>
        <end position="21"/>
    </location>
</feature>
<dbReference type="EMBL" id="CP036279">
    <property type="protein sequence ID" value="QDU61967.1"/>
    <property type="molecule type" value="Genomic_DNA"/>
</dbReference>
<feature type="transmembrane region" description="Helical" evidence="2">
    <location>
        <begin position="398"/>
        <end position="419"/>
    </location>
</feature>